<evidence type="ECO:0000313" key="1">
    <source>
        <dbReference type="EMBL" id="JAI81848.1"/>
    </source>
</evidence>
<proteinExistence type="predicted"/>
<organism evidence="2">
    <name type="scientific">Daphnia magna</name>
    <dbReference type="NCBI Taxonomy" id="35525"/>
    <lineage>
        <taxon>Eukaryota</taxon>
        <taxon>Metazoa</taxon>
        <taxon>Ecdysozoa</taxon>
        <taxon>Arthropoda</taxon>
        <taxon>Crustacea</taxon>
        <taxon>Branchiopoda</taxon>
        <taxon>Diplostraca</taxon>
        <taxon>Cladocera</taxon>
        <taxon>Anomopoda</taxon>
        <taxon>Daphniidae</taxon>
        <taxon>Daphnia</taxon>
    </lineage>
</organism>
<dbReference type="AlphaFoldDB" id="A0A0P6IPE7"/>
<accession>A0A0P6IPE7</accession>
<name>A0A0P6IPE7_9CRUS</name>
<reference evidence="2" key="2">
    <citation type="submission" date="2015-10" db="EMBL/GenBank/DDBJ databases">
        <title>EvidentialGene: Evidence-directed Construction of Complete mRNA Transcriptomes without Genomes.</title>
        <authorList>
            <person name="Gilbert D.G."/>
        </authorList>
    </citation>
    <scope>NUCLEOTIDE SEQUENCE</scope>
</reference>
<protein>
    <submittedName>
        <fullName evidence="2">Uncharacterized protein</fullName>
    </submittedName>
</protein>
<reference evidence="1" key="1">
    <citation type="submission" date="2015-10" db="EMBL/GenBank/DDBJ databases">
        <title>Daphnia magna gene sets from two clonal populations assembled and annotated with EvidentialGene.</title>
        <authorList>
            <person name="Gilbert D."/>
            <person name="Podicheti R."/>
            <person name="Orsini L."/>
            <person name="Colbourne J."/>
            <person name="Pfrender M."/>
        </authorList>
    </citation>
    <scope>NUCLEOTIDE SEQUENCE</scope>
</reference>
<reference evidence="1" key="3">
    <citation type="submission" date="2015-10" db="EMBL/GenBank/DDBJ databases">
        <authorList>
            <person name="Gilbert D.G."/>
        </authorList>
    </citation>
    <scope>NUCLEOTIDE SEQUENCE</scope>
</reference>
<dbReference type="EMBL" id="GDIP01241553">
    <property type="protein sequence ID" value="JAI81848.1"/>
    <property type="molecule type" value="Transcribed_RNA"/>
</dbReference>
<evidence type="ECO:0000313" key="2">
    <source>
        <dbReference type="EMBL" id="JAN92688.1"/>
    </source>
</evidence>
<dbReference type="EMBL" id="GDIQ01002049">
    <property type="protein sequence ID" value="JAN92688.1"/>
    <property type="molecule type" value="Transcribed_RNA"/>
</dbReference>
<sequence length="98" mass="10886">MLCLLKSLHFSPTSVLLWVYGNGTDGFANESGLFSRSSSNDCFIEHINNILDLKMGPPFQYAGTFYSESVIYRPLASSTEGLQIFHAYVFPSPPSPFL</sequence>